<evidence type="ECO:0000256" key="1">
    <source>
        <dbReference type="SAM" id="MobiDB-lite"/>
    </source>
</evidence>
<dbReference type="SUPFAM" id="SSF55785">
    <property type="entry name" value="PYP-like sensor domain (PAS domain)"/>
    <property type="match status" value="1"/>
</dbReference>
<feature type="region of interest" description="Disordered" evidence="1">
    <location>
        <begin position="462"/>
        <end position="533"/>
    </location>
</feature>
<dbReference type="InterPro" id="IPR000014">
    <property type="entry name" value="PAS"/>
</dbReference>
<feature type="compositionally biased region" description="Low complexity" evidence="1">
    <location>
        <begin position="500"/>
        <end position="518"/>
    </location>
</feature>
<feature type="region of interest" description="Disordered" evidence="1">
    <location>
        <begin position="1"/>
        <end position="26"/>
    </location>
</feature>
<name>A0A2C7ALN3_9ACTN</name>
<dbReference type="RefSeq" id="WP_404906516.1">
    <property type="nucleotide sequence ID" value="NZ_JBJDUN010000010.1"/>
</dbReference>
<organism evidence="2">
    <name type="scientific">Propionibacterium freudenreichii</name>
    <dbReference type="NCBI Taxonomy" id="1744"/>
    <lineage>
        <taxon>Bacteria</taxon>
        <taxon>Bacillati</taxon>
        <taxon>Actinomycetota</taxon>
        <taxon>Actinomycetes</taxon>
        <taxon>Propionibacteriales</taxon>
        <taxon>Propionibacteriaceae</taxon>
        <taxon>Propionibacterium</taxon>
    </lineage>
</organism>
<dbReference type="CDD" id="cd00130">
    <property type="entry name" value="PAS"/>
    <property type="match status" value="1"/>
</dbReference>
<sequence length="620" mass="65392">MSAQTADTGWRDVARKVSAPDPNGTEQQLGLNDVFFSTTDRKGVIEQANEVFVRISRYPREVLVGSPHNIIRHPVMPGAAFRAMWDYLLDDQPFVAYVHNLAADGSLYTVLATVTPLDGGFLSVRTRPERADLLGAADSIYGTVRHLELEWEAAGLGAPAAAAQGLGVLAKQLTAAGIPDYTAFMQTVLPAEVQARIAAGATVPQRPWAVGRLADMAVHQRRLTEELDDWVSLLGRLDELATQLSTLSGELAEHSHADAALRERIQQAKQRAEGFSPIMAGLDLWSAMTLELSTLVAKVTDEVEQLRASCAATRFRIALARLHCDQVGYFTVELIDQTPDWQLAAPGIVLLCRALSQGVTEKAGAVQGNAQLAAKVASDINEMAQAVSIPRTLLASWQTMAAGRELSDDLRELMPQVGSTIETTAEQIERIGRVAEECRRNAQPHDITAIREHVMALSEAASVVAAESAPTPHADPQPVDSPEVDRQYDEPPAPPSETVAPAAGAPAGAPEVGDACRGARQRGPRRGAAGWGAITGPVPDVHDAGAARHRHALQVERLCALSQPGAAAGHAAGPGISPAACAAALPARAVPAAAGPHGPLVPAGLSATGPTGWMGYRAPG</sequence>
<protein>
    <submittedName>
        <fullName evidence="2">PAS domain S-box</fullName>
    </submittedName>
</protein>
<reference evidence="2" key="1">
    <citation type="submission" date="2016-05" db="EMBL/GenBank/DDBJ databases">
        <authorList>
            <person name="Lavstsen T."/>
            <person name="Jespersen J.S."/>
        </authorList>
    </citation>
    <scope>NUCLEOTIDE SEQUENCE</scope>
    <source>
        <strain evidence="2">PFRJS10</strain>
    </source>
</reference>
<accession>A0A2C7ALN3</accession>
<dbReference type="AlphaFoldDB" id="A0A2C7ALN3"/>
<proteinExistence type="predicted"/>
<dbReference type="InterPro" id="IPR035965">
    <property type="entry name" value="PAS-like_dom_sf"/>
</dbReference>
<evidence type="ECO:0000313" key="2">
    <source>
        <dbReference type="EMBL" id="SBN39385.1"/>
    </source>
</evidence>
<gene>
    <name evidence="2" type="ORF">PFR_JS10_1742</name>
</gene>
<dbReference type="Gene3D" id="3.30.450.20">
    <property type="entry name" value="PAS domain"/>
    <property type="match status" value="1"/>
</dbReference>
<dbReference type="EMBL" id="LT576035">
    <property type="protein sequence ID" value="SBN39385.1"/>
    <property type="molecule type" value="Genomic_DNA"/>
</dbReference>